<keyword evidence="6" id="KW-1185">Reference proteome</keyword>
<dbReference type="PROSITE" id="PS51635">
    <property type="entry name" value="PNPLA"/>
    <property type="match status" value="1"/>
</dbReference>
<accession>D3F8H9</accession>
<feature type="compositionally biased region" description="Basic residues" evidence="3">
    <location>
        <begin position="406"/>
        <end position="420"/>
    </location>
</feature>
<dbReference type="GO" id="GO:0006629">
    <property type="term" value="P:lipid metabolic process"/>
    <property type="evidence" value="ECO:0007669"/>
    <property type="project" value="UniProtKB-KW"/>
</dbReference>
<dbReference type="InterPro" id="IPR002641">
    <property type="entry name" value="PNPLA_dom"/>
</dbReference>
<feature type="region of interest" description="Disordered" evidence="3">
    <location>
        <begin position="388"/>
        <end position="420"/>
    </location>
</feature>
<dbReference type="Proteomes" id="UP000008229">
    <property type="component" value="Chromosome"/>
</dbReference>
<dbReference type="HOGENOM" id="CLU_042893_0_0_11"/>
<feature type="short sequence motif" description="DGA/G" evidence="2">
    <location>
        <begin position="217"/>
        <end position="219"/>
    </location>
</feature>
<keyword evidence="1" id="KW-0443">Lipid metabolism</keyword>
<evidence type="ECO:0000256" key="2">
    <source>
        <dbReference type="PROSITE-ProRule" id="PRU01161"/>
    </source>
</evidence>
<evidence type="ECO:0000256" key="1">
    <source>
        <dbReference type="ARBA" id="ARBA00023098"/>
    </source>
</evidence>
<evidence type="ECO:0000313" key="5">
    <source>
        <dbReference type="EMBL" id="ADB50943.1"/>
    </source>
</evidence>
<dbReference type="eggNOG" id="COG1752">
    <property type="taxonomic scope" value="Bacteria"/>
</dbReference>
<proteinExistence type="predicted"/>
<reference evidence="6" key="2">
    <citation type="submission" date="2010-01" db="EMBL/GenBank/DDBJ databases">
        <title>The complete genome of Conexibacter woesei DSM 14684.</title>
        <authorList>
            <consortium name="US DOE Joint Genome Institute (JGI-PGF)"/>
            <person name="Lucas S."/>
            <person name="Copeland A."/>
            <person name="Lapidus A."/>
            <person name="Glavina del Rio T."/>
            <person name="Dalin E."/>
            <person name="Tice H."/>
            <person name="Bruce D."/>
            <person name="Goodwin L."/>
            <person name="Pitluck S."/>
            <person name="Kyrpides N."/>
            <person name="Mavromatis K."/>
            <person name="Ivanova N."/>
            <person name="Mikhailova N."/>
            <person name="Chertkov O."/>
            <person name="Brettin T."/>
            <person name="Detter J.C."/>
            <person name="Han C."/>
            <person name="Larimer F."/>
            <person name="Land M."/>
            <person name="Hauser L."/>
            <person name="Markowitz V."/>
            <person name="Cheng J.-F."/>
            <person name="Hugenholtz P."/>
            <person name="Woyke T."/>
            <person name="Wu D."/>
            <person name="Pukall R."/>
            <person name="Steenblock K."/>
            <person name="Schneider S."/>
            <person name="Klenk H.-P."/>
            <person name="Eisen J.A."/>
        </authorList>
    </citation>
    <scope>NUCLEOTIDE SEQUENCE [LARGE SCALE GENOMIC DNA]</scope>
    <source>
        <strain evidence="6">DSM 14684 / CIP 108061 / JCM 11494 / NBRC 100937 / ID131577</strain>
    </source>
</reference>
<dbReference type="Pfam" id="PF01734">
    <property type="entry name" value="Patatin"/>
    <property type="match status" value="1"/>
</dbReference>
<dbReference type="AlphaFoldDB" id="D3F8H9"/>
<dbReference type="EMBL" id="CP001854">
    <property type="protein sequence ID" value="ADB50943.1"/>
    <property type="molecule type" value="Genomic_DNA"/>
</dbReference>
<dbReference type="KEGG" id="cwo:Cwoe_2521"/>
<organism evidence="5 6">
    <name type="scientific">Conexibacter woesei (strain DSM 14684 / CCUG 47730 / CIP 108061 / JCM 11494 / NBRC 100937 / ID131577)</name>
    <dbReference type="NCBI Taxonomy" id="469383"/>
    <lineage>
        <taxon>Bacteria</taxon>
        <taxon>Bacillati</taxon>
        <taxon>Actinomycetota</taxon>
        <taxon>Thermoleophilia</taxon>
        <taxon>Solirubrobacterales</taxon>
        <taxon>Conexibacteraceae</taxon>
        <taxon>Conexibacter</taxon>
    </lineage>
</organism>
<feature type="domain" description="PNPLA" evidence="4">
    <location>
        <begin position="13"/>
        <end position="230"/>
    </location>
</feature>
<name>D3F8H9_CONWI</name>
<sequence length="420" mass="44454" precursor="true">MSTRMPSRRGVALVLTATGARGAYEIGALSVVLPELERRGEAVTVLCGAGAGAVNAALLGSLAHLPAAVQVELAIERWQRLARDDAAGSLRFSTLPLTLARLAGDALGLPGIRAGGLLDPQPLKCYLDRHLDWDAVHRNVASGTLDAVCVVATQLATGLPLAFVESATRGAPPDDDDLRYLPTRLTSEHVQASAAIPLVQPAAHVEEPEQARGWYADGATRLTRPLAPARALGAQRLVVVGCEPPEAPFAARGAPSRRLVDVIANMLDGLLVDHIAGDVQRLAASNELAAAEGRRDGAIPYAFVAPRHGRPLGPLAQEAFGRRYGGVRAAGRPETALLGRLLRGRADTGGDLLSILALTPEHVDALVTAGRRDAARWMRSHPGVWRDATEPAVTREPADLASFGERRRRRPRRRPAAVPA</sequence>
<dbReference type="STRING" id="469383.Cwoe_2521"/>
<dbReference type="InterPro" id="IPR016035">
    <property type="entry name" value="Acyl_Trfase/lysoPLipase"/>
</dbReference>
<evidence type="ECO:0000256" key="3">
    <source>
        <dbReference type="SAM" id="MobiDB-lite"/>
    </source>
</evidence>
<evidence type="ECO:0000313" key="6">
    <source>
        <dbReference type="Proteomes" id="UP000008229"/>
    </source>
</evidence>
<dbReference type="Gene3D" id="3.40.1090.10">
    <property type="entry name" value="Cytosolic phospholipase A2 catalytic domain"/>
    <property type="match status" value="1"/>
</dbReference>
<comment type="caution">
    <text evidence="2">Lacks conserved residue(s) required for the propagation of feature annotation.</text>
</comment>
<reference evidence="5 6" key="1">
    <citation type="journal article" date="2010" name="Stand. Genomic Sci.">
        <title>Complete genome sequence of Conexibacter woesei type strain (ID131577).</title>
        <authorList>
            <person name="Pukall R."/>
            <person name="Lapidus A."/>
            <person name="Glavina Del Rio T."/>
            <person name="Copeland A."/>
            <person name="Tice H."/>
            <person name="Cheng J.-F."/>
            <person name="Lucas S."/>
            <person name="Chen F."/>
            <person name="Nolan M."/>
            <person name="Bruce D."/>
            <person name="Goodwin L."/>
            <person name="Pitluck S."/>
            <person name="Mavromatis K."/>
            <person name="Ivanova N."/>
            <person name="Ovchinnikova G."/>
            <person name="Pati A."/>
            <person name="Chen A."/>
            <person name="Palaniappan K."/>
            <person name="Land M."/>
            <person name="Hauser L."/>
            <person name="Chang Y.-J."/>
            <person name="Jeffries C.D."/>
            <person name="Chain P."/>
            <person name="Meincke L."/>
            <person name="Sims D."/>
            <person name="Brettin T."/>
            <person name="Detter J.C."/>
            <person name="Rohde M."/>
            <person name="Goeker M."/>
            <person name="Bristow J."/>
            <person name="Eisen J.A."/>
            <person name="Markowitz V."/>
            <person name="Kyrpides N.C."/>
            <person name="Klenk H.-P."/>
            <person name="Hugenholtz P."/>
        </authorList>
    </citation>
    <scope>NUCLEOTIDE SEQUENCE [LARGE SCALE GENOMIC DNA]</scope>
    <source>
        <strain evidence="6">DSM 14684 / CIP 108061 / JCM 11494 / NBRC 100937 / ID131577</strain>
    </source>
</reference>
<protein>
    <submittedName>
        <fullName evidence="5">Patatin</fullName>
    </submittedName>
</protein>
<gene>
    <name evidence="5" type="ordered locus">Cwoe_2521</name>
</gene>
<evidence type="ECO:0000259" key="4">
    <source>
        <dbReference type="PROSITE" id="PS51635"/>
    </source>
</evidence>
<dbReference type="SUPFAM" id="SSF52151">
    <property type="entry name" value="FabD/lysophospholipase-like"/>
    <property type="match status" value="1"/>
</dbReference>